<dbReference type="AlphaFoldDB" id="A0A0V0T2E1"/>
<accession>A0A0V0T2E1</accession>
<proteinExistence type="predicted"/>
<reference evidence="1 2" key="1">
    <citation type="submission" date="2015-01" db="EMBL/GenBank/DDBJ databases">
        <title>Evolution of Trichinella species and genotypes.</title>
        <authorList>
            <person name="Korhonen P.K."/>
            <person name="Edoardo P."/>
            <person name="Giuseppe L.R."/>
            <person name="Gasser R.B."/>
        </authorList>
    </citation>
    <scope>NUCLEOTIDE SEQUENCE [LARGE SCALE GENOMIC DNA]</scope>
    <source>
        <strain evidence="1">ISS417</strain>
    </source>
</reference>
<name>A0A0V0T2E1_9BILA</name>
<gene>
    <name evidence="1" type="ORF">T05_7633</name>
</gene>
<evidence type="ECO:0000313" key="2">
    <source>
        <dbReference type="Proteomes" id="UP000055048"/>
    </source>
</evidence>
<organism evidence="1 2">
    <name type="scientific">Trichinella murrelli</name>
    <dbReference type="NCBI Taxonomy" id="144512"/>
    <lineage>
        <taxon>Eukaryota</taxon>
        <taxon>Metazoa</taxon>
        <taxon>Ecdysozoa</taxon>
        <taxon>Nematoda</taxon>
        <taxon>Enoplea</taxon>
        <taxon>Dorylaimia</taxon>
        <taxon>Trichinellida</taxon>
        <taxon>Trichinellidae</taxon>
        <taxon>Trichinella</taxon>
    </lineage>
</organism>
<evidence type="ECO:0000313" key="1">
    <source>
        <dbReference type="EMBL" id="KRX33236.1"/>
    </source>
</evidence>
<dbReference type="Proteomes" id="UP000055048">
    <property type="component" value="Unassembled WGS sequence"/>
</dbReference>
<sequence length="89" mass="9542">MRPVTSSRYRPIHRPLAAFLAAVSPWVRSLPVSRPGTPPALVGPYHRPEGLQAPSPRCLRPVGLSLPLLQAEIPLCAIGTLAPHDLPVS</sequence>
<dbReference type="EMBL" id="JYDJ01000863">
    <property type="protein sequence ID" value="KRX33236.1"/>
    <property type="molecule type" value="Genomic_DNA"/>
</dbReference>
<protein>
    <submittedName>
        <fullName evidence="1">Uncharacterized protein</fullName>
    </submittedName>
</protein>
<keyword evidence="2" id="KW-1185">Reference proteome</keyword>
<comment type="caution">
    <text evidence="1">The sequence shown here is derived from an EMBL/GenBank/DDBJ whole genome shotgun (WGS) entry which is preliminary data.</text>
</comment>